<name>A0ABR8JTA6_9BACT</name>
<organism evidence="3 4">
    <name type="scientific">Hymenobacter armeniacus</name>
    <dbReference type="NCBI Taxonomy" id="2771358"/>
    <lineage>
        <taxon>Bacteria</taxon>
        <taxon>Pseudomonadati</taxon>
        <taxon>Bacteroidota</taxon>
        <taxon>Cytophagia</taxon>
        <taxon>Cytophagales</taxon>
        <taxon>Hymenobacteraceae</taxon>
        <taxon>Hymenobacter</taxon>
    </lineage>
</organism>
<dbReference type="SUPFAM" id="SSF49265">
    <property type="entry name" value="Fibronectin type III"/>
    <property type="match status" value="1"/>
</dbReference>
<protein>
    <submittedName>
        <fullName evidence="3">T9SS type A sorting domain-containing protein</fullName>
    </submittedName>
</protein>
<dbReference type="InterPro" id="IPR036116">
    <property type="entry name" value="FN3_sf"/>
</dbReference>
<reference evidence="3 4" key="1">
    <citation type="submission" date="2020-09" db="EMBL/GenBank/DDBJ databases">
        <authorList>
            <person name="Kim M.K."/>
        </authorList>
    </citation>
    <scope>NUCLEOTIDE SEQUENCE [LARGE SCALE GENOMIC DNA]</scope>
    <source>
        <strain evidence="3 4">BT189</strain>
    </source>
</reference>
<keyword evidence="4" id="KW-1185">Reference proteome</keyword>
<gene>
    <name evidence="3" type="ORF">IC234_13860</name>
</gene>
<evidence type="ECO:0000313" key="3">
    <source>
        <dbReference type="EMBL" id="MBD2723214.1"/>
    </source>
</evidence>
<evidence type="ECO:0000313" key="4">
    <source>
        <dbReference type="Proteomes" id="UP000606003"/>
    </source>
</evidence>
<dbReference type="InterPro" id="IPR026444">
    <property type="entry name" value="Secre_tail"/>
</dbReference>
<dbReference type="NCBIfam" id="TIGR04183">
    <property type="entry name" value="Por_Secre_tail"/>
    <property type="match status" value="1"/>
</dbReference>
<dbReference type="Pfam" id="PF18962">
    <property type="entry name" value="Por_Secre_tail"/>
    <property type="match status" value="1"/>
</dbReference>
<dbReference type="Proteomes" id="UP000606003">
    <property type="component" value="Unassembled WGS sequence"/>
</dbReference>
<feature type="signal peptide" evidence="1">
    <location>
        <begin position="1"/>
        <end position="33"/>
    </location>
</feature>
<evidence type="ECO:0000256" key="1">
    <source>
        <dbReference type="SAM" id="SignalP"/>
    </source>
</evidence>
<dbReference type="InterPro" id="IPR003961">
    <property type="entry name" value="FN3_dom"/>
</dbReference>
<keyword evidence="1" id="KW-0732">Signal</keyword>
<evidence type="ECO:0000259" key="2">
    <source>
        <dbReference type="PROSITE" id="PS50853"/>
    </source>
</evidence>
<feature type="chain" id="PRO_5045715138" evidence="1">
    <location>
        <begin position="34"/>
        <end position="919"/>
    </location>
</feature>
<dbReference type="Gene3D" id="2.60.40.10">
    <property type="entry name" value="Immunoglobulins"/>
    <property type="match status" value="2"/>
</dbReference>
<dbReference type="EMBL" id="JACXAC010000004">
    <property type="protein sequence ID" value="MBD2723214.1"/>
    <property type="molecule type" value="Genomic_DNA"/>
</dbReference>
<dbReference type="Gene3D" id="2.60.120.200">
    <property type="match status" value="1"/>
</dbReference>
<comment type="caution">
    <text evidence="3">The sequence shown here is derived from an EMBL/GenBank/DDBJ whole genome shotgun (WGS) entry which is preliminary data.</text>
</comment>
<dbReference type="PROSITE" id="PS50853">
    <property type="entry name" value="FN3"/>
    <property type="match status" value="1"/>
</dbReference>
<dbReference type="Pfam" id="PF00041">
    <property type="entry name" value="fn3"/>
    <property type="match status" value="1"/>
</dbReference>
<accession>A0ABR8JTA6</accession>
<dbReference type="InterPro" id="IPR013783">
    <property type="entry name" value="Ig-like_fold"/>
</dbReference>
<dbReference type="RefSeq" id="WP_190925613.1">
    <property type="nucleotide sequence ID" value="NZ_JACXAC010000004.1"/>
</dbReference>
<dbReference type="CDD" id="cd00063">
    <property type="entry name" value="FN3"/>
    <property type="match status" value="1"/>
</dbReference>
<feature type="domain" description="Fibronectin type-III" evidence="2">
    <location>
        <begin position="558"/>
        <end position="649"/>
    </location>
</feature>
<dbReference type="SMART" id="SM00060">
    <property type="entry name" value="FN3"/>
    <property type="match status" value="1"/>
</dbReference>
<proteinExistence type="predicted"/>
<sequence>MTNSYPHSTWVRGVQKAGLVALLAGGTALAAQAQALNYTATTAANVAGTYADVSAVAGSAAIATANTDDANSAATPIGFTFTFNGTAFTEFVLNTNGLLRLGSAAPSSAAAFPTYAQTPELGPISGTNAADVNLIAPFNLDLFAGTAGGTEYRVATTGTAPNRVCTIQWKNVADKPQATSGSIATVITTQYANFSFQVKLYETTNTVEFVYGAATAGTGTDNPKYAAVGLKGATPTASLVATKGSTGLWSTAVFAPGPYLDRLTGNGHNIRQTALPDAGRTYRFAPTPNSDAGVAAIYTLGKIASPGALPHAVRAVITNSGLTAQTNLDVALNVTGANTFTDTKRIASLAVGASATVTFAAYPATLVPGTNAVTVTLPADGNTANNSATYGQLVTTNRISYTDPAQPLTLGVGAGNAIFASKYTLPAATVLSDVVVTFNPTTGTAVNTAPYQVVIYDATAAGGLPGQVLYTSATQNRTSAGGAVTIPVPNVAVPASFFIGVKETSATNMAIAYQVENPIRPATFYFTTDGAVWNDFATATPKARFAIEFGTTVPNCAAPTAVAVSNIGATGATVTFTPPATGAASYELVYGPTGFNPVAGGTSLPVTASPVALTNMNPATVYQVYVRSVCSAGGTSSFAPVVSFATLCNPNPAVSAFPYAQNFDTVLPGQTLPCGITVLNANNDATTWAVSNVNPNSGTNSMRYRGLVLNNVAADDWFFTPPLTLLGTSRYQVAFRYRGEGIANSPSDYTESLEVKSGTAPTVAAQTNLLFSNAAITNTNYALANGTSTPVVALLPLGAGTQYVGFHVNSTANQGNLYIDDIAVTATAISASSEALLRAVSVFPNPSATGLFDLEIHGANAGAGLGVQVTNTLGQRVYTGSARDNYTNKLDLSGLAPGIYYLQVRNGDEHLTSQLSIVK</sequence>